<evidence type="ECO:0000259" key="1">
    <source>
        <dbReference type="Pfam" id="PF05713"/>
    </source>
</evidence>
<feature type="domain" description="Bacterial mobilisation" evidence="1">
    <location>
        <begin position="73"/>
        <end position="107"/>
    </location>
</feature>
<dbReference type="EMBL" id="RYUN01000016">
    <property type="protein sequence ID" value="RYQ18531.1"/>
    <property type="molecule type" value="Genomic_DNA"/>
</dbReference>
<comment type="caution">
    <text evidence="2">The sequence shown here is derived from an EMBL/GenBank/DDBJ whole genome shotgun (WGS) entry which is preliminary data.</text>
</comment>
<proteinExistence type="predicted"/>
<dbReference type="RefSeq" id="WP_165363173.1">
    <property type="nucleotide sequence ID" value="NZ_RYUN01000016.1"/>
</dbReference>
<dbReference type="InterPro" id="IPR008687">
    <property type="entry name" value="MobC"/>
</dbReference>
<accession>A0A4Q5A4D4</accession>
<evidence type="ECO:0000313" key="3">
    <source>
        <dbReference type="Proteomes" id="UP000294221"/>
    </source>
</evidence>
<gene>
    <name evidence="2" type="ORF">PG2054B_1593</name>
</gene>
<organism evidence="2 3">
    <name type="scientific">Bifidobacterium pseudolongum subsp. pseudolongum</name>
    <dbReference type="NCBI Taxonomy" id="31954"/>
    <lineage>
        <taxon>Bacteria</taxon>
        <taxon>Bacillati</taxon>
        <taxon>Actinomycetota</taxon>
        <taxon>Actinomycetes</taxon>
        <taxon>Bifidobacteriales</taxon>
        <taxon>Bifidobacteriaceae</taxon>
        <taxon>Bifidobacterium</taxon>
    </lineage>
</organism>
<sequence>MSWAGNRKRSVQKLITFTEDEWKNVQDLYEKTRGQDVRGDGMSFNSWARQLLMWGYVEQIVTLIDPAVIRKTLAEIGNNINQVAHLANATQNVSEYQVRQLQQQFSKLWDIFLRLSEDFDERILEHR</sequence>
<dbReference type="AlphaFoldDB" id="A0A4Q5A4D4"/>
<dbReference type="Proteomes" id="UP000294221">
    <property type="component" value="Unassembled WGS sequence"/>
</dbReference>
<name>A0A4Q5A4D4_9BIFI</name>
<reference evidence="2 3" key="1">
    <citation type="submission" date="2018-12" db="EMBL/GenBank/DDBJ databases">
        <title>Unveiling genomic diversity among members of the Bifidobacterium pseudolongum species, a widely distributed gut commensal of the animal kingdom.</title>
        <authorList>
            <person name="Lugli G.A."/>
            <person name="Duranti S."/>
            <person name="Albert K."/>
            <person name="Mancabelli L."/>
            <person name="Napoli S."/>
            <person name="Viappiani A."/>
            <person name="Anzalone R."/>
            <person name="Longhi G."/>
            <person name="Milani C."/>
            <person name="Turroni F."/>
            <person name="Alessandri G."/>
            <person name="Sela D.A."/>
            <person name="Van Sinderen D."/>
            <person name="Ventura M."/>
        </authorList>
    </citation>
    <scope>NUCLEOTIDE SEQUENCE [LARGE SCALE GENOMIC DNA]</scope>
    <source>
        <strain evidence="2 3">2054B</strain>
    </source>
</reference>
<protein>
    <submittedName>
        <fullName evidence="2">Conjugal transfer protein TrbI</fullName>
    </submittedName>
</protein>
<evidence type="ECO:0000313" key="2">
    <source>
        <dbReference type="EMBL" id="RYQ18531.1"/>
    </source>
</evidence>
<dbReference type="Pfam" id="PF05713">
    <property type="entry name" value="MobC"/>
    <property type="match status" value="1"/>
</dbReference>